<dbReference type="SUPFAM" id="SSF52540">
    <property type="entry name" value="P-loop containing nucleoside triphosphate hydrolases"/>
    <property type="match status" value="1"/>
</dbReference>
<dbReference type="Gene3D" id="3.40.50.300">
    <property type="entry name" value="P-loop containing nucleotide triphosphate hydrolases"/>
    <property type="match status" value="1"/>
</dbReference>
<evidence type="ECO:0000256" key="1">
    <source>
        <dbReference type="ARBA" id="ARBA00004123"/>
    </source>
</evidence>
<evidence type="ECO:0000256" key="5">
    <source>
        <dbReference type="ARBA" id="ARBA00023242"/>
    </source>
</evidence>
<gene>
    <name evidence="7" type="ORF">CINCED_3A022676</name>
</gene>
<dbReference type="GO" id="GO:0005634">
    <property type="term" value="C:nucleus"/>
    <property type="evidence" value="ECO:0007669"/>
    <property type="project" value="UniProtKB-SubCell"/>
</dbReference>
<keyword evidence="5" id="KW-0539">Nucleus</keyword>
<keyword evidence="3" id="KW-0378">Hydrolase</keyword>
<keyword evidence="2" id="KW-0227">DNA damage</keyword>
<sequence length="521" mass="59234">MSGVQKDIDSSSNICVLVSESNPELKFFLLDKEPFLLGRTLQTGIVDQRLSKTQMKFEADYSVGHVLVEQLGNNKSAINNQSMIKGEKRILYHGDKVSLLFNSNYTYILNFITTPSYGVSPNKRPTENLNQKIACKKIRPCENKWEKWNSLMVYNSQDLVHKEKIAAFDLDGTLIVTKSGKTFPCDNDDWKINFKEVISTVIKLSLEGYKIVIFTNQKAIGCNSSNAMPFRKKVENIIGMFNTPIQVFVSIHDDIYRKPAPGMWNALASEFNGDKLINLNESFYCGDGAGRPARVSNSGKQIKKDHSICDRLFAMNVGINFFTPEEFFLKAPTEEFKLPVFNPKNVMSNIKDIDSKSKLFKAFKEMIIMVGCPGSGKSHFVSNKLACHGSIKIISRDVLGSAQKCINEAKKYLETSTSLSVVIDNTNPDKLSRKRFIDIAKSLKIPCRIFIMNVKKEHAMHNNRFRELTEKKRLAEIIIHTYFTKFEEPSLSEGVDEIVRINFVPHFKNSKTEALYKMYLI</sequence>
<keyword evidence="4" id="KW-0234">DNA repair</keyword>
<dbReference type="SUPFAM" id="SSF49879">
    <property type="entry name" value="SMAD/FHA domain"/>
    <property type="match status" value="1"/>
</dbReference>
<keyword evidence="7" id="KW-0808">Transferase</keyword>
<accession>A0A5E4N7X9</accession>
<dbReference type="GO" id="GO:0046403">
    <property type="term" value="F:polynucleotide 3'-phosphatase activity"/>
    <property type="evidence" value="ECO:0007669"/>
    <property type="project" value="TreeGrafter"/>
</dbReference>
<keyword evidence="8" id="KW-1185">Reference proteome</keyword>
<dbReference type="EMBL" id="CABPRJ010001908">
    <property type="protein sequence ID" value="VVC40862.1"/>
    <property type="molecule type" value="Genomic_DNA"/>
</dbReference>
<evidence type="ECO:0000256" key="4">
    <source>
        <dbReference type="ARBA" id="ARBA00023204"/>
    </source>
</evidence>
<evidence type="ECO:0000313" key="8">
    <source>
        <dbReference type="Proteomes" id="UP000325440"/>
    </source>
</evidence>
<comment type="subcellular location">
    <subcellularLocation>
        <location evidence="1">Nucleus</location>
    </subcellularLocation>
</comment>
<dbReference type="Pfam" id="PF17913">
    <property type="entry name" value="FHA_2"/>
    <property type="match status" value="1"/>
</dbReference>
<evidence type="ECO:0000313" key="7">
    <source>
        <dbReference type="EMBL" id="VVC40862.1"/>
    </source>
</evidence>
<dbReference type="GO" id="GO:0003690">
    <property type="term" value="F:double-stranded DNA binding"/>
    <property type="evidence" value="ECO:0007669"/>
    <property type="project" value="TreeGrafter"/>
</dbReference>
<name>A0A5E4N7X9_9HEMI</name>
<evidence type="ECO:0000256" key="3">
    <source>
        <dbReference type="ARBA" id="ARBA00022801"/>
    </source>
</evidence>
<dbReference type="InterPro" id="IPR041388">
    <property type="entry name" value="FHA_2"/>
</dbReference>
<dbReference type="Pfam" id="PF13671">
    <property type="entry name" value="AAA_33"/>
    <property type="match status" value="1"/>
</dbReference>
<dbReference type="NCBIfam" id="TIGR01664">
    <property type="entry name" value="DNA-3'-Pase"/>
    <property type="match status" value="1"/>
</dbReference>
<evidence type="ECO:0000256" key="2">
    <source>
        <dbReference type="ARBA" id="ARBA00022763"/>
    </source>
</evidence>
<dbReference type="Gene3D" id="3.40.50.1000">
    <property type="entry name" value="HAD superfamily/HAD-like"/>
    <property type="match status" value="1"/>
</dbReference>
<dbReference type="CDD" id="cd22671">
    <property type="entry name" value="FHA_APTX-like"/>
    <property type="match status" value="1"/>
</dbReference>
<keyword evidence="7" id="KW-0418">Kinase</keyword>
<dbReference type="NCBIfam" id="TIGR01662">
    <property type="entry name" value="HAD-SF-IIIA"/>
    <property type="match status" value="1"/>
</dbReference>
<dbReference type="InterPro" id="IPR008984">
    <property type="entry name" value="SMAD_FHA_dom_sf"/>
</dbReference>
<dbReference type="InterPro" id="IPR006549">
    <property type="entry name" value="HAD-SF_hydro_IIIA"/>
</dbReference>
<dbReference type="InterPro" id="IPR023214">
    <property type="entry name" value="HAD_sf"/>
</dbReference>
<evidence type="ECO:0000259" key="6">
    <source>
        <dbReference type="Pfam" id="PF17913"/>
    </source>
</evidence>
<reference evidence="7 8" key="1">
    <citation type="submission" date="2019-08" db="EMBL/GenBank/DDBJ databases">
        <authorList>
            <person name="Alioto T."/>
            <person name="Alioto T."/>
            <person name="Gomez Garrido J."/>
        </authorList>
    </citation>
    <scope>NUCLEOTIDE SEQUENCE [LARGE SCALE GENOMIC DNA]</scope>
</reference>
<dbReference type="Proteomes" id="UP000325440">
    <property type="component" value="Unassembled WGS sequence"/>
</dbReference>
<organism evidence="7 8">
    <name type="scientific">Cinara cedri</name>
    <dbReference type="NCBI Taxonomy" id="506608"/>
    <lineage>
        <taxon>Eukaryota</taxon>
        <taxon>Metazoa</taxon>
        <taxon>Ecdysozoa</taxon>
        <taxon>Arthropoda</taxon>
        <taxon>Hexapoda</taxon>
        <taxon>Insecta</taxon>
        <taxon>Pterygota</taxon>
        <taxon>Neoptera</taxon>
        <taxon>Paraneoptera</taxon>
        <taxon>Hemiptera</taxon>
        <taxon>Sternorrhyncha</taxon>
        <taxon>Aphidomorpha</taxon>
        <taxon>Aphidoidea</taxon>
        <taxon>Aphididae</taxon>
        <taxon>Lachninae</taxon>
        <taxon>Cinara</taxon>
    </lineage>
</organism>
<proteinExistence type="predicted"/>
<protein>
    <submittedName>
        <fullName evidence="7">SMAD/FHA domain,Polynucleotide kinase 3 phosphatase,P-loop containing nucleoside triphosphate</fullName>
    </submittedName>
</protein>
<dbReference type="InterPro" id="IPR013954">
    <property type="entry name" value="PNK3P"/>
</dbReference>
<dbReference type="InterPro" id="IPR027417">
    <property type="entry name" value="P-loop_NTPase"/>
</dbReference>
<dbReference type="FunFam" id="3.40.50.1000:FF:000078">
    <property type="entry name" value="Bifunctional polynucleotide phosphatase/kinase"/>
    <property type="match status" value="1"/>
</dbReference>
<dbReference type="SUPFAM" id="SSF56784">
    <property type="entry name" value="HAD-like"/>
    <property type="match status" value="1"/>
</dbReference>
<dbReference type="AlphaFoldDB" id="A0A5E4N7X9"/>
<dbReference type="PANTHER" id="PTHR12083">
    <property type="entry name" value="BIFUNCTIONAL POLYNUCLEOTIDE PHOSPHATASE/KINASE"/>
    <property type="match status" value="1"/>
</dbReference>
<feature type="domain" description="PNK FHA" evidence="6">
    <location>
        <begin position="15"/>
        <end position="83"/>
    </location>
</feature>
<dbReference type="GO" id="GO:0046404">
    <property type="term" value="F:ATP-dependent polydeoxyribonucleotide 5'-hydroxyl-kinase activity"/>
    <property type="evidence" value="ECO:0007669"/>
    <property type="project" value="TreeGrafter"/>
</dbReference>
<dbReference type="GO" id="GO:0006281">
    <property type="term" value="P:DNA repair"/>
    <property type="evidence" value="ECO:0007669"/>
    <property type="project" value="UniProtKB-KW"/>
</dbReference>
<dbReference type="PANTHER" id="PTHR12083:SF9">
    <property type="entry name" value="BIFUNCTIONAL POLYNUCLEOTIDE PHOSPHATASE_KINASE"/>
    <property type="match status" value="1"/>
</dbReference>
<dbReference type="FunFam" id="3.40.50.300:FF:000737">
    <property type="entry name" value="Bifunctional polynucleotide phosphatase/kinase"/>
    <property type="match status" value="1"/>
</dbReference>
<dbReference type="OrthoDB" id="19045at2759"/>
<dbReference type="Pfam" id="PF08645">
    <property type="entry name" value="PNK3P"/>
    <property type="match status" value="1"/>
</dbReference>
<dbReference type="Gene3D" id="2.60.200.20">
    <property type="match status" value="1"/>
</dbReference>
<dbReference type="InterPro" id="IPR006551">
    <property type="entry name" value="Polynucleotide_phosphatase"/>
</dbReference>
<dbReference type="InterPro" id="IPR036412">
    <property type="entry name" value="HAD-like_sf"/>
</dbReference>